<dbReference type="KEGG" id="pmak:PMPD1_3524"/>
<proteinExistence type="predicted"/>
<dbReference type="RefSeq" id="WP_173635299.1">
    <property type="nucleotide sequence ID" value="NZ_CP054212.1"/>
</dbReference>
<reference evidence="2 3" key="1">
    <citation type="submission" date="2020-06" db="EMBL/GenBank/DDBJ databases">
        <title>Genome sequence of Paramixta manurensis strain PD-1.</title>
        <authorList>
            <person name="Lee C.W."/>
            <person name="Kim J."/>
        </authorList>
    </citation>
    <scope>NUCLEOTIDE SEQUENCE [LARGE SCALE GENOMIC DNA]</scope>
    <source>
        <strain evidence="2 3">PD-1</strain>
    </source>
</reference>
<keyword evidence="3" id="KW-1185">Reference proteome</keyword>
<protein>
    <submittedName>
        <fullName evidence="2">Uncharacterized protein</fullName>
    </submittedName>
</protein>
<dbReference type="EMBL" id="CP054212">
    <property type="protein sequence ID" value="QKJ88441.1"/>
    <property type="molecule type" value="Genomic_DNA"/>
</dbReference>
<keyword evidence="1" id="KW-0812">Transmembrane</keyword>
<accession>A0A6M8UHS3</accession>
<keyword evidence="1" id="KW-1133">Transmembrane helix</keyword>
<evidence type="ECO:0000313" key="2">
    <source>
        <dbReference type="EMBL" id="QKJ88441.1"/>
    </source>
</evidence>
<evidence type="ECO:0000313" key="3">
    <source>
        <dbReference type="Proteomes" id="UP000505325"/>
    </source>
</evidence>
<keyword evidence="1" id="KW-0472">Membrane</keyword>
<gene>
    <name evidence="2" type="ORF">PMPD1_3524</name>
</gene>
<dbReference type="InterPro" id="IPR031582">
    <property type="entry name" value="TadF"/>
</dbReference>
<dbReference type="Pfam" id="PF16964">
    <property type="entry name" value="TadF"/>
    <property type="match status" value="1"/>
</dbReference>
<organism evidence="2 3">
    <name type="scientific">Paramixta manurensis</name>
    <dbReference type="NCBI Taxonomy" id="2740817"/>
    <lineage>
        <taxon>Bacteria</taxon>
        <taxon>Pseudomonadati</taxon>
        <taxon>Pseudomonadota</taxon>
        <taxon>Gammaproteobacteria</taxon>
        <taxon>Enterobacterales</taxon>
        <taxon>Erwiniaceae</taxon>
        <taxon>Paramixta</taxon>
    </lineage>
</organism>
<name>A0A6M8UHS3_9GAMM</name>
<evidence type="ECO:0000256" key="1">
    <source>
        <dbReference type="SAM" id="Phobius"/>
    </source>
</evidence>
<dbReference type="AlphaFoldDB" id="A0A6M8UHS3"/>
<sequence>MRNLRMIEHYYRRVRRVAACRTGSVTIEAALVFTVLITLCMALVEYGFFLAFKGRTEAVSHSLVSVIRERSALYNGVDPLSRMDVEQLTQLAKTMLADNAAQTFCLTVEMVSFSTGEQKQVENYSLFSGGMAGCQLSPVKPLDTLVALSPWTSRARWLPLYQVTLSVPVPKGSLNRLLQGARILPERVVVSAVAVRR</sequence>
<feature type="transmembrane region" description="Helical" evidence="1">
    <location>
        <begin position="31"/>
        <end position="52"/>
    </location>
</feature>
<dbReference type="Proteomes" id="UP000505325">
    <property type="component" value="Chromosome"/>
</dbReference>